<keyword evidence="6" id="KW-1185">Reference proteome</keyword>
<gene>
    <name evidence="7" type="primary">LOC136087940</name>
</gene>
<dbReference type="Gene3D" id="3.30.40.10">
    <property type="entry name" value="Zinc/RING finger domain, C3HC4 (zinc finger)"/>
    <property type="match status" value="1"/>
</dbReference>
<dbReference type="InterPro" id="IPR013083">
    <property type="entry name" value="Znf_RING/FYVE/PHD"/>
</dbReference>
<accession>A0ABM4D088</accession>
<feature type="domain" description="RING-type" evidence="5">
    <location>
        <begin position="104"/>
        <end position="146"/>
    </location>
</feature>
<dbReference type="PROSITE" id="PS50089">
    <property type="entry name" value="ZF_RING_2"/>
    <property type="match status" value="1"/>
</dbReference>
<keyword evidence="2 4" id="KW-0863">Zinc-finger</keyword>
<evidence type="ECO:0000256" key="3">
    <source>
        <dbReference type="ARBA" id="ARBA00022833"/>
    </source>
</evidence>
<evidence type="ECO:0000256" key="4">
    <source>
        <dbReference type="PROSITE-ProRule" id="PRU00175"/>
    </source>
</evidence>
<dbReference type="RefSeq" id="XP_065667642.1">
    <property type="nucleotide sequence ID" value="XM_065811570.1"/>
</dbReference>
<dbReference type="PROSITE" id="PS00518">
    <property type="entry name" value="ZF_RING_1"/>
    <property type="match status" value="1"/>
</dbReference>
<dbReference type="InterPro" id="IPR018957">
    <property type="entry name" value="Znf_C3HC4_RING-type"/>
</dbReference>
<keyword evidence="1" id="KW-0479">Metal-binding</keyword>
<evidence type="ECO:0000259" key="5">
    <source>
        <dbReference type="PROSITE" id="PS50089"/>
    </source>
</evidence>
<dbReference type="InterPro" id="IPR001841">
    <property type="entry name" value="Znf_RING"/>
</dbReference>
<dbReference type="Pfam" id="PF00097">
    <property type="entry name" value="zf-C3HC4"/>
    <property type="match status" value="1"/>
</dbReference>
<dbReference type="SUPFAM" id="SSF57850">
    <property type="entry name" value="RING/U-box"/>
    <property type="match status" value="1"/>
</dbReference>
<evidence type="ECO:0000313" key="7">
    <source>
        <dbReference type="RefSeq" id="XP_065667642.1"/>
    </source>
</evidence>
<evidence type="ECO:0000313" key="6">
    <source>
        <dbReference type="Proteomes" id="UP001652625"/>
    </source>
</evidence>
<name>A0ABM4D088_HYDVU</name>
<keyword evidence="3" id="KW-0862">Zinc</keyword>
<sequence>MDTHPPKICMKCYTNLRNIEQQGTTSNFSLSQWPQTCFIERCICFLKKSGRKKKKQCGRPPLNDKVVWTRESIFKIMESFSGLSHLCHDSIDVADNPHKDLCVCNICKRLLHKPVLLNNCQHLFCATCIFPNIIGKLETETKCTICCSNITLGSIMKATSMQTILENLVIKCCNNTCNEKFTAKNISNKEEHEQTCRIRNKSQYSSQSSSSSLKVTDSGGSSIFWSLR</sequence>
<proteinExistence type="predicted"/>
<evidence type="ECO:0000256" key="2">
    <source>
        <dbReference type="ARBA" id="ARBA00022771"/>
    </source>
</evidence>
<protein>
    <submittedName>
        <fullName evidence="7">V(D)J recombination-activating protein 1-like</fullName>
    </submittedName>
</protein>
<reference evidence="7" key="1">
    <citation type="submission" date="2025-08" db="UniProtKB">
        <authorList>
            <consortium name="RefSeq"/>
        </authorList>
    </citation>
    <scope>IDENTIFICATION</scope>
</reference>
<dbReference type="InterPro" id="IPR017907">
    <property type="entry name" value="Znf_RING_CS"/>
</dbReference>
<dbReference type="Proteomes" id="UP001652625">
    <property type="component" value="Chromosome 12"/>
</dbReference>
<organism evidence="6 7">
    <name type="scientific">Hydra vulgaris</name>
    <name type="common">Hydra</name>
    <name type="synonym">Hydra attenuata</name>
    <dbReference type="NCBI Taxonomy" id="6087"/>
    <lineage>
        <taxon>Eukaryota</taxon>
        <taxon>Metazoa</taxon>
        <taxon>Cnidaria</taxon>
        <taxon>Hydrozoa</taxon>
        <taxon>Hydroidolina</taxon>
        <taxon>Anthoathecata</taxon>
        <taxon>Aplanulata</taxon>
        <taxon>Hydridae</taxon>
        <taxon>Hydra</taxon>
    </lineage>
</organism>
<dbReference type="GeneID" id="136087940"/>
<evidence type="ECO:0000256" key="1">
    <source>
        <dbReference type="ARBA" id="ARBA00022723"/>
    </source>
</evidence>